<evidence type="ECO:0000313" key="1">
    <source>
        <dbReference type="EMBL" id="RUP47229.1"/>
    </source>
</evidence>
<keyword evidence="2" id="KW-1185">Reference proteome</keyword>
<sequence>MHLIVVTQRWGNPESVYCTHWMLISPKPGRGNDDVDGLLICERRLLWTYGAENASTKESGGGEAASTGARGHDEEG</sequence>
<organism evidence="1 2">
    <name type="scientific">Jimgerdemannia flammicorona</name>
    <dbReference type="NCBI Taxonomy" id="994334"/>
    <lineage>
        <taxon>Eukaryota</taxon>
        <taxon>Fungi</taxon>
        <taxon>Fungi incertae sedis</taxon>
        <taxon>Mucoromycota</taxon>
        <taxon>Mucoromycotina</taxon>
        <taxon>Endogonomycetes</taxon>
        <taxon>Endogonales</taxon>
        <taxon>Endogonaceae</taxon>
        <taxon>Jimgerdemannia</taxon>
    </lineage>
</organism>
<evidence type="ECO:0000313" key="2">
    <source>
        <dbReference type="Proteomes" id="UP000268093"/>
    </source>
</evidence>
<dbReference type="Proteomes" id="UP000268093">
    <property type="component" value="Unassembled WGS sequence"/>
</dbReference>
<name>A0A433D8P6_9FUNG</name>
<proteinExistence type="predicted"/>
<protein>
    <submittedName>
        <fullName evidence="1">Uncharacterized protein</fullName>
    </submittedName>
</protein>
<reference evidence="1 2" key="1">
    <citation type="journal article" date="2018" name="New Phytol.">
        <title>Phylogenomics of Endogonaceae and evolution of mycorrhizas within Mucoromycota.</title>
        <authorList>
            <person name="Chang Y."/>
            <person name="Desiro A."/>
            <person name="Na H."/>
            <person name="Sandor L."/>
            <person name="Lipzen A."/>
            <person name="Clum A."/>
            <person name="Barry K."/>
            <person name="Grigoriev I.V."/>
            <person name="Martin F.M."/>
            <person name="Stajich J.E."/>
            <person name="Smith M.E."/>
            <person name="Bonito G."/>
            <person name="Spatafora J.W."/>
        </authorList>
    </citation>
    <scope>NUCLEOTIDE SEQUENCE [LARGE SCALE GENOMIC DNA]</scope>
    <source>
        <strain evidence="1 2">GMNB39</strain>
    </source>
</reference>
<dbReference type="EMBL" id="RBNI01004795">
    <property type="protein sequence ID" value="RUP47229.1"/>
    <property type="molecule type" value="Genomic_DNA"/>
</dbReference>
<comment type="caution">
    <text evidence="1">The sequence shown here is derived from an EMBL/GenBank/DDBJ whole genome shotgun (WGS) entry which is preliminary data.</text>
</comment>
<gene>
    <name evidence="1" type="ORF">BC936DRAFT_145974</name>
</gene>
<accession>A0A433D8P6</accession>